<dbReference type="Proteomes" id="UP001328107">
    <property type="component" value="Unassembled WGS sequence"/>
</dbReference>
<feature type="signal peptide" evidence="1">
    <location>
        <begin position="1"/>
        <end position="19"/>
    </location>
</feature>
<reference evidence="3" key="1">
    <citation type="submission" date="2022-10" db="EMBL/GenBank/DDBJ databases">
        <title>Genome assembly of Pristionchus species.</title>
        <authorList>
            <person name="Yoshida K."/>
            <person name="Sommer R.J."/>
        </authorList>
    </citation>
    <scope>NUCLEOTIDE SEQUENCE [LARGE SCALE GENOMIC DNA]</scope>
    <source>
        <strain evidence="3">RS5460</strain>
    </source>
</reference>
<evidence type="ECO:0000313" key="2">
    <source>
        <dbReference type="EMBL" id="GMR48889.1"/>
    </source>
</evidence>
<keyword evidence="3" id="KW-1185">Reference proteome</keyword>
<accession>A0AAN5CQS2</accession>
<comment type="caution">
    <text evidence="2">The sequence shown here is derived from an EMBL/GenBank/DDBJ whole genome shotgun (WGS) entry which is preliminary data.</text>
</comment>
<organism evidence="2 3">
    <name type="scientific">Pristionchus mayeri</name>
    <dbReference type="NCBI Taxonomy" id="1317129"/>
    <lineage>
        <taxon>Eukaryota</taxon>
        <taxon>Metazoa</taxon>
        <taxon>Ecdysozoa</taxon>
        <taxon>Nematoda</taxon>
        <taxon>Chromadorea</taxon>
        <taxon>Rhabditida</taxon>
        <taxon>Rhabditina</taxon>
        <taxon>Diplogasteromorpha</taxon>
        <taxon>Diplogasteroidea</taxon>
        <taxon>Neodiplogasteridae</taxon>
        <taxon>Pristionchus</taxon>
    </lineage>
</organism>
<evidence type="ECO:0000256" key="1">
    <source>
        <dbReference type="SAM" id="SignalP"/>
    </source>
</evidence>
<feature type="chain" id="PRO_5043055341" evidence="1">
    <location>
        <begin position="20"/>
        <end position="115"/>
    </location>
</feature>
<protein>
    <submittedName>
        <fullName evidence="2">Uncharacterized protein</fullName>
    </submittedName>
</protein>
<proteinExistence type="predicted"/>
<dbReference type="AlphaFoldDB" id="A0AAN5CQS2"/>
<evidence type="ECO:0000313" key="3">
    <source>
        <dbReference type="Proteomes" id="UP001328107"/>
    </source>
</evidence>
<dbReference type="EMBL" id="BTRK01000004">
    <property type="protein sequence ID" value="GMR48889.1"/>
    <property type="molecule type" value="Genomic_DNA"/>
</dbReference>
<feature type="non-terminal residue" evidence="2">
    <location>
        <position position="1"/>
    </location>
</feature>
<feature type="non-terminal residue" evidence="2">
    <location>
        <position position="115"/>
    </location>
</feature>
<keyword evidence="1" id="KW-0732">Signal</keyword>
<gene>
    <name evidence="2" type="ORF">PMAYCL1PPCAC_19084</name>
</gene>
<name>A0AAN5CQS2_9BILA</name>
<sequence>VMSPLIKIVALGCILAVNGAELAREKRQLLVDSMGPSVVDPYVDPMFAPVPRVVYRRPTVVLQRPSFYPEIYSRPFVRPVYRPVYREVVPPMFAEPQPIIVRRPTLAVAAPAVPV</sequence>